<comment type="function">
    <text evidence="6">Specifically methylates the N7 position of guanine in position 527 of 16S rRNA.</text>
</comment>
<dbReference type="GO" id="GO:0005829">
    <property type="term" value="C:cytosol"/>
    <property type="evidence" value="ECO:0007669"/>
    <property type="project" value="TreeGrafter"/>
</dbReference>
<evidence type="ECO:0000256" key="5">
    <source>
        <dbReference type="ARBA" id="ARBA00022691"/>
    </source>
</evidence>
<feature type="binding site" evidence="6">
    <location>
        <position position="66"/>
    </location>
    <ligand>
        <name>S-adenosyl-L-methionine</name>
        <dbReference type="ChEBI" id="CHEBI:59789"/>
    </ligand>
</feature>
<keyword evidence="1 6" id="KW-0963">Cytoplasm</keyword>
<evidence type="ECO:0000256" key="2">
    <source>
        <dbReference type="ARBA" id="ARBA00022552"/>
    </source>
</evidence>
<proteinExistence type="inferred from homology"/>
<comment type="caution">
    <text evidence="7">The sequence shown here is derived from an EMBL/GenBank/DDBJ whole genome shotgun (WGS) entry which is preliminary data.</text>
</comment>
<dbReference type="PANTHER" id="PTHR31760:SF0">
    <property type="entry name" value="S-ADENOSYL-L-METHIONINE-DEPENDENT METHYLTRANSFERASES SUPERFAMILY PROTEIN"/>
    <property type="match status" value="1"/>
</dbReference>
<sequence>MTDVPRETSAQITTLKALVIAENERQNLVAASTIESFDERHIADSLQLGRHIRDGSLLDIGSGGGFPGLVIACGLTTPVHLVEPRAKRAQFLRDAANALGLSNVVVHAEKVERVALPPVANITARAVANLSTLFTISHHLADEKTRWVLPKGRGAASELEEARRTWQGDFRLVPSVTDAEAAIVIAEGVRRRRTR</sequence>
<evidence type="ECO:0000313" key="8">
    <source>
        <dbReference type="Proteomes" id="UP000570166"/>
    </source>
</evidence>
<dbReference type="HAMAP" id="MF_00074">
    <property type="entry name" value="16SrRNA_methyltr_G"/>
    <property type="match status" value="1"/>
</dbReference>
<dbReference type="InterPro" id="IPR029063">
    <property type="entry name" value="SAM-dependent_MTases_sf"/>
</dbReference>
<feature type="binding site" evidence="6">
    <location>
        <begin position="111"/>
        <end position="112"/>
    </location>
    <ligand>
        <name>S-adenosyl-L-methionine</name>
        <dbReference type="ChEBI" id="CHEBI:59789"/>
    </ligand>
</feature>
<comment type="similarity">
    <text evidence="6">Belongs to the methyltransferase superfamily. RNA methyltransferase RsmG family.</text>
</comment>
<dbReference type="InterPro" id="IPR003682">
    <property type="entry name" value="rRNA_ssu_MeTfrase_G"/>
</dbReference>
<dbReference type="Pfam" id="PF02527">
    <property type="entry name" value="GidB"/>
    <property type="match status" value="1"/>
</dbReference>
<dbReference type="PIRSF" id="PIRSF003078">
    <property type="entry name" value="GidB"/>
    <property type="match status" value="1"/>
</dbReference>
<accession>A0A838L8J4</accession>
<dbReference type="EMBL" id="JACEIB010000025">
    <property type="protein sequence ID" value="MBA2935504.1"/>
    <property type="molecule type" value="Genomic_DNA"/>
</dbReference>
<evidence type="ECO:0000313" key="7">
    <source>
        <dbReference type="EMBL" id="MBA2935504.1"/>
    </source>
</evidence>
<comment type="caution">
    <text evidence="6">Lacks conserved residue(s) required for the propagation of feature annotation.</text>
</comment>
<comment type="catalytic activity">
    <reaction evidence="6">
        <text>guanosine(527) in 16S rRNA + S-adenosyl-L-methionine = N(7)-methylguanosine(527) in 16S rRNA + S-adenosyl-L-homocysteine</text>
        <dbReference type="Rhea" id="RHEA:42732"/>
        <dbReference type="Rhea" id="RHEA-COMP:10209"/>
        <dbReference type="Rhea" id="RHEA-COMP:10210"/>
        <dbReference type="ChEBI" id="CHEBI:57856"/>
        <dbReference type="ChEBI" id="CHEBI:59789"/>
        <dbReference type="ChEBI" id="CHEBI:74269"/>
        <dbReference type="ChEBI" id="CHEBI:74480"/>
        <dbReference type="EC" id="2.1.1.170"/>
    </reaction>
</comment>
<feature type="binding site" evidence="6">
    <location>
        <position position="125"/>
    </location>
    <ligand>
        <name>S-adenosyl-L-methionine</name>
        <dbReference type="ChEBI" id="CHEBI:59789"/>
    </ligand>
</feature>
<evidence type="ECO:0000256" key="6">
    <source>
        <dbReference type="HAMAP-Rule" id="MF_00074"/>
    </source>
</evidence>
<keyword evidence="5 6" id="KW-0949">S-adenosyl-L-methionine</keyword>
<dbReference type="GO" id="GO:0070043">
    <property type="term" value="F:rRNA (guanine-N7-)-methyltransferase activity"/>
    <property type="evidence" value="ECO:0007669"/>
    <property type="project" value="UniProtKB-UniRule"/>
</dbReference>
<dbReference type="Proteomes" id="UP000570166">
    <property type="component" value="Unassembled WGS sequence"/>
</dbReference>
<organism evidence="7 8">
    <name type="scientific">Sphingomonas chungangi</name>
    <dbReference type="NCBI Taxonomy" id="2683589"/>
    <lineage>
        <taxon>Bacteria</taxon>
        <taxon>Pseudomonadati</taxon>
        <taxon>Pseudomonadota</taxon>
        <taxon>Alphaproteobacteria</taxon>
        <taxon>Sphingomonadales</taxon>
        <taxon>Sphingomonadaceae</taxon>
        <taxon>Sphingomonas</taxon>
    </lineage>
</organism>
<dbReference type="Gene3D" id="3.40.50.150">
    <property type="entry name" value="Vaccinia Virus protein VP39"/>
    <property type="match status" value="1"/>
</dbReference>
<feature type="binding site" evidence="6">
    <location>
        <position position="61"/>
    </location>
    <ligand>
        <name>S-adenosyl-L-methionine</name>
        <dbReference type="ChEBI" id="CHEBI:59789"/>
    </ligand>
</feature>
<keyword evidence="8" id="KW-1185">Reference proteome</keyword>
<dbReference type="EC" id="2.1.1.170" evidence="6"/>
<evidence type="ECO:0000256" key="4">
    <source>
        <dbReference type="ARBA" id="ARBA00022679"/>
    </source>
</evidence>
<reference evidence="7 8" key="1">
    <citation type="submission" date="2020-07" db="EMBL/GenBank/DDBJ databases">
        <authorList>
            <person name="Sun Q."/>
        </authorList>
    </citation>
    <scope>NUCLEOTIDE SEQUENCE [LARGE SCALE GENOMIC DNA]</scope>
    <source>
        <strain evidence="7 8">CGMCC 1.13654</strain>
    </source>
</reference>
<dbReference type="AlphaFoldDB" id="A0A838L8J4"/>
<evidence type="ECO:0000256" key="3">
    <source>
        <dbReference type="ARBA" id="ARBA00022603"/>
    </source>
</evidence>
<gene>
    <name evidence="6 7" type="primary">rsmG</name>
    <name evidence="7" type="ORF">HZF05_15560</name>
</gene>
<dbReference type="NCBIfam" id="TIGR00138">
    <property type="entry name" value="rsmG_gidB"/>
    <property type="match status" value="1"/>
</dbReference>
<keyword evidence="4 6" id="KW-0808">Transferase</keyword>
<comment type="subcellular location">
    <subcellularLocation>
        <location evidence="6">Cytoplasm</location>
    </subcellularLocation>
</comment>
<protein>
    <recommendedName>
        <fullName evidence="6">Ribosomal RNA small subunit methyltransferase G</fullName>
        <ecNumber evidence="6">2.1.1.170</ecNumber>
    </recommendedName>
    <alternativeName>
        <fullName evidence="6">16S rRNA 7-methylguanosine methyltransferase</fullName>
        <shortName evidence="6">16S rRNA m7G methyltransferase</shortName>
    </alternativeName>
</protein>
<dbReference type="RefSeq" id="WP_160365475.1">
    <property type="nucleotide sequence ID" value="NZ_JACEIB010000025.1"/>
</dbReference>
<keyword evidence="2 6" id="KW-0698">rRNA processing</keyword>
<evidence type="ECO:0000256" key="1">
    <source>
        <dbReference type="ARBA" id="ARBA00022490"/>
    </source>
</evidence>
<name>A0A838L8J4_9SPHN</name>
<dbReference type="PANTHER" id="PTHR31760">
    <property type="entry name" value="S-ADENOSYL-L-METHIONINE-DEPENDENT METHYLTRANSFERASES SUPERFAMILY PROTEIN"/>
    <property type="match status" value="1"/>
</dbReference>
<keyword evidence="3 6" id="KW-0489">Methyltransferase</keyword>
<dbReference type="SUPFAM" id="SSF53335">
    <property type="entry name" value="S-adenosyl-L-methionine-dependent methyltransferases"/>
    <property type="match status" value="1"/>
</dbReference>